<dbReference type="AlphaFoldDB" id="A0A545UU46"/>
<accession>A0A545UU46</accession>
<comment type="caution">
    <text evidence="1">The sequence shown here is derived from an EMBL/GenBank/DDBJ whole genome shotgun (WGS) entry which is preliminary data.</text>
</comment>
<keyword evidence="2" id="KW-1185">Reference proteome</keyword>
<organism evidence="1 2">
    <name type="scientific">Cordyceps javanica</name>
    <dbReference type="NCBI Taxonomy" id="43265"/>
    <lineage>
        <taxon>Eukaryota</taxon>
        <taxon>Fungi</taxon>
        <taxon>Dikarya</taxon>
        <taxon>Ascomycota</taxon>
        <taxon>Pezizomycotina</taxon>
        <taxon>Sordariomycetes</taxon>
        <taxon>Hypocreomycetidae</taxon>
        <taxon>Hypocreales</taxon>
        <taxon>Cordycipitaceae</taxon>
        <taxon>Cordyceps</taxon>
    </lineage>
</organism>
<evidence type="ECO:0000313" key="1">
    <source>
        <dbReference type="EMBL" id="TQV92992.1"/>
    </source>
</evidence>
<name>A0A545UU46_9HYPO</name>
<evidence type="ECO:0000313" key="2">
    <source>
        <dbReference type="Proteomes" id="UP000315783"/>
    </source>
</evidence>
<gene>
    <name evidence="1" type="ORF">IF1G_08295</name>
</gene>
<dbReference type="Proteomes" id="UP000315783">
    <property type="component" value="Unassembled WGS sequence"/>
</dbReference>
<dbReference type="OrthoDB" id="10039566at2759"/>
<protein>
    <submittedName>
        <fullName evidence="1">Uncharacterized protein</fullName>
    </submittedName>
</protein>
<dbReference type="Pfam" id="PF12505">
    <property type="entry name" value="DUF3712"/>
    <property type="match status" value="1"/>
</dbReference>
<reference evidence="1 2" key="1">
    <citation type="journal article" date="2019" name="Appl. Microbiol. Biotechnol.">
        <title>Genome sequence of Isaria javanica and comparative genome analysis insights into family S53 peptidase evolution in fungal entomopathogens.</title>
        <authorList>
            <person name="Lin R."/>
            <person name="Zhang X."/>
            <person name="Xin B."/>
            <person name="Zou M."/>
            <person name="Gao Y."/>
            <person name="Qin F."/>
            <person name="Hu Q."/>
            <person name="Xie B."/>
            <person name="Cheng X."/>
        </authorList>
    </citation>
    <scope>NUCLEOTIDE SEQUENCE [LARGE SCALE GENOMIC DNA]</scope>
    <source>
        <strain evidence="1 2">IJ1G</strain>
    </source>
</reference>
<dbReference type="EMBL" id="SPUK01000013">
    <property type="protein sequence ID" value="TQV92992.1"/>
    <property type="molecule type" value="Genomic_DNA"/>
</dbReference>
<dbReference type="InterPro" id="IPR022185">
    <property type="entry name" value="DUF3712"/>
</dbReference>
<proteinExistence type="predicted"/>
<sequence length="172" mass="18680">MGSFGADITIVEQPVNIIDMEAFKAFVAAIMRDEDLTLQLANGHTTVKSMGMKTTIVYNKVIHLKGLKSLQTTLLKMEPGTDGSKSIISMMNPSQFELDLGTVIYEVQDKNGQRIGEQKGATYVQRGESSLALHGSVTGDVLSGETRFVGVDVEEENWLKQIMGSIEVVVAA</sequence>